<protein>
    <submittedName>
        <fullName evidence="3">Transposase-like protein</fullName>
    </submittedName>
</protein>
<feature type="region of interest" description="Disordered" evidence="2">
    <location>
        <begin position="1"/>
        <end position="174"/>
    </location>
</feature>
<accession>A0ABD0ZXI3</accession>
<keyword evidence="1" id="KW-0175">Coiled coil</keyword>
<dbReference type="EMBL" id="JBANAX010000650">
    <property type="protein sequence ID" value="KAL1199264.1"/>
    <property type="molecule type" value="Genomic_DNA"/>
</dbReference>
<feature type="compositionally biased region" description="Polar residues" evidence="2">
    <location>
        <begin position="146"/>
        <end position="155"/>
    </location>
</feature>
<feature type="coiled-coil region" evidence="1">
    <location>
        <begin position="447"/>
        <end position="481"/>
    </location>
</feature>
<feature type="region of interest" description="Disordered" evidence="2">
    <location>
        <begin position="308"/>
        <end position="340"/>
    </location>
</feature>
<feature type="compositionally biased region" description="Low complexity" evidence="2">
    <location>
        <begin position="62"/>
        <end position="103"/>
    </location>
</feature>
<dbReference type="Proteomes" id="UP001558713">
    <property type="component" value="Unassembled WGS sequence"/>
</dbReference>
<evidence type="ECO:0000256" key="2">
    <source>
        <dbReference type="SAM" id="MobiDB-lite"/>
    </source>
</evidence>
<dbReference type="InterPro" id="IPR004252">
    <property type="entry name" value="Probable_transposase_24"/>
</dbReference>
<organism evidence="3 4">
    <name type="scientific">Cardamine amara subsp. amara</name>
    <dbReference type="NCBI Taxonomy" id="228776"/>
    <lineage>
        <taxon>Eukaryota</taxon>
        <taxon>Viridiplantae</taxon>
        <taxon>Streptophyta</taxon>
        <taxon>Embryophyta</taxon>
        <taxon>Tracheophyta</taxon>
        <taxon>Spermatophyta</taxon>
        <taxon>Magnoliopsida</taxon>
        <taxon>eudicotyledons</taxon>
        <taxon>Gunneridae</taxon>
        <taxon>Pentapetalae</taxon>
        <taxon>rosids</taxon>
        <taxon>malvids</taxon>
        <taxon>Brassicales</taxon>
        <taxon>Brassicaceae</taxon>
        <taxon>Cardamineae</taxon>
        <taxon>Cardamine</taxon>
    </lineage>
</organism>
<dbReference type="AlphaFoldDB" id="A0ABD0ZXI3"/>
<comment type="caution">
    <text evidence="3">The sequence shown here is derived from an EMBL/GenBank/DDBJ whole genome shotgun (WGS) entry which is preliminary data.</text>
</comment>
<name>A0ABD0ZXI3_CARAN</name>
<evidence type="ECO:0000313" key="4">
    <source>
        <dbReference type="Proteomes" id="UP001558713"/>
    </source>
</evidence>
<feature type="compositionally biased region" description="Polar residues" evidence="2">
    <location>
        <begin position="32"/>
        <end position="47"/>
    </location>
</feature>
<evidence type="ECO:0000256" key="1">
    <source>
        <dbReference type="SAM" id="Coils"/>
    </source>
</evidence>
<dbReference type="Pfam" id="PF03004">
    <property type="entry name" value="Transposase_24"/>
    <property type="match status" value="1"/>
</dbReference>
<proteinExistence type="predicted"/>
<sequence length="527" mass="58579">MGGKRKRKLVPPNTLVRTPASLPKSTYDFVLRTSSDPPVLPNNQCQPSVRDYPPSKQIFPTSAAPRSGASSPAGEASPSGTTSRSAASQIGGAASAEPQTTPHRPTPHRPTPQSSHSQPPPHRPAAAQSPHNSHSEPPPLRPAASLHSSQAQNSHNTEEDEDVSNVGGLPEPNLSEHQMEALNSLLLAPRPKNITVLDPDLLEPNSTWFGYNKSSLTRKITKCFTNKFDGPFYSWSCVPRDRQERYFVEFTKKHRWDPSLTGLVQEHFQSIIQLRLKDMVSTARCNDEQPKWINYKLWTDMKTHWSTEEQKSKSATTSAARMSDRKGLGPHKHTSGQKSYRQIEQKMVVELGRPVSFGEVFIRAHTKKDGTFVDLKAKQVVEAYMKKKEEKLSEHDLEPTELSDGRHPVLSIKEDNELFIQSTLTNERGEMFGFGSLKNLLKGKVQNLETSASFRQMQQQLQNAEEKLKEQAALLAQQEAENARVSAAQSAQTAELAIVHQFLKTDTRFLAFLAQATSSANPSSSNP</sequence>
<gene>
    <name evidence="3" type="ORF">V5N11_008339</name>
</gene>
<reference evidence="3 4" key="1">
    <citation type="submission" date="2024-04" db="EMBL/GenBank/DDBJ databases">
        <title>Genome assembly C_amara_ONT_v2.</title>
        <authorList>
            <person name="Yant L."/>
            <person name="Moore C."/>
            <person name="Slenker M."/>
        </authorList>
    </citation>
    <scope>NUCLEOTIDE SEQUENCE [LARGE SCALE GENOMIC DNA]</scope>
    <source>
        <tissue evidence="3">Leaf</tissue>
    </source>
</reference>
<keyword evidence="4" id="KW-1185">Reference proteome</keyword>
<evidence type="ECO:0000313" key="3">
    <source>
        <dbReference type="EMBL" id="KAL1199264.1"/>
    </source>
</evidence>